<comment type="similarity">
    <text evidence="1">Belongs to the remorin family.</text>
</comment>
<evidence type="ECO:0000313" key="6">
    <source>
        <dbReference type="Proteomes" id="UP000017836"/>
    </source>
</evidence>
<dbReference type="PANTHER" id="PTHR31471:SF1">
    <property type="entry name" value="OS12G0613600 PROTEIN"/>
    <property type="match status" value="1"/>
</dbReference>
<reference evidence="6" key="1">
    <citation type="journal article" date="2013" name="Science">
        <title>The Amborella genome and the evolution of flowering plants.</title>
        <authorList>
            <consortium name="Amborella Genome Project"/>
        </authorList>
    </citation>
    <scope>NUCLEOTIDE SEQUENCE [LARGE SCALE GENOMIC DNA]</scope>
</reference>
<dbReference type="KEGG" id="atr:18427211"/>
<dbReference type="AlphaFoldDB" id="W1NQJ7"/>
<dbReference type="PANTHER" id="PTHR31471">
    <property type="entry name" value="OS02G0116800 PROTEIN"/>
    <property type="match status" value="1"/>
</dbReference>
<evidence type="ECO:0000313" key="5">
    <source>
        <dbReference type="EMBL" id="ERM99181.1"/>
    </source>
</evidence>
<evidence type="ECO:0000256" key="2">
    <source>
        <dbReference type="SAM" id="Coils"/>
    </source>
</evidence>
<dbReference type="Gramene" id="ERM99181">
    <property type="protein sequence ID" value="ERM99181"/>
    <property type="gene ID" value="AMTR_s00092p00074340"/>
</dbReference>
<evidence type="ECO:0000259" key="4">
    <source>
        <dbReference type="Pfam" id="PF03763"/>
    </source>
</evidence>
<dbReference type="InterPro" id="IPR005516">
    <property type="entry name" value="Remorin_C"/>
</dbReference>
<sequence length="532" mass="60200">MDYERIHKVQGGTRSPTKIRLKLLGSQNKRKEGGSDSSRTSPTKFEDSEFARNSLLKGDGEELCEPCASNDLEECQPHYSSIALTNEEGFLDSSPVDQKEVQTKESEPVQFRVQNSARLISDTVGSNSNLDLVHHSVRNSEDYNEENTNYSSFEFYKEEKGGQKSSLGPLTRTSSSSSKWVDAEKWVINKPRVQYHPTINTNPIKKNSFQGQVTKQSGIHATRVAPEAMASDQKVLLSHILVTKKFDSELSVSEVRPPVHIERTSGAATNQGPYFHYNGVETSNSEVSAAVKSVCMRDMGTEMTPSASQEPSRTGTPTKATTPIRSPVSSLPSTPGRAEPASSPRETTGQELAQNLDYHKRELSERELHLKTRREIMALGMQLGKMNIAAWASKEEEDHRASESLKTMDESELLERMFRARASEWEEAENTKHNARYKREEIKIQTWEAHQKAKTEAEMRRIEIQLEQMRARAYEKLMNKLAAARREAEEKRENAEAKRNQQVIRAARQADHIRHTGRIPVSLLCCSWFTRY</sequence>
<dbReference type="EMBL" id="KI395040">
    <property type="protein sequence ID" value="ERM99181.1"/>
    <property type="molecule type" value="Genomic_DNA"/>
</dbReference>
<name>W1NQJ7_AMBTC</name>
<dbReference type="HOGENOM" id="CLU_043609_1_1_1"/>
<gene>
    <name evidence="5" type="ORF">AMTR_s00092p00074340</name>
</gene>
<feature type="domain" description="Remorin C-terminal" evidence="4">
    <location>
        <begin position="419"/>
        <end position="521"/>
    </location>
</feature>
<feature type="region of interest" description="Disordered" evidence="3">
    <location>
        <begin position="1"/>
        <end position="49"/>
    </location>
</feature>
<keyword evidence="6" id="KW-1185">Reference proteome</keyword>
<protein>
    <recommendedName>
        <fullName evidence="4">Remorin C-terminal domain-containing protein</fullName>
    </recommendedName>
</protein>
<keyword evidence="2" id="KW-0175">Coiled coil</keyword>
<dbReference type="Proteomes" id="UP000017836">
    <property type="component" value="Unassembled WGS sequence"/>
</dbReference>
<dbReference type="OrthoDB" id="1900877at2759"/>
<dbReference type="Pfam" id="PF03763">
    <property type="entry name" value="Remorin_C"/>
    <property type="match status" value="1"/>
</dbReference>
<organism evidence="5 6">
    <name type="scientific">Amborella trichopoda</name>
    <dbReference type="NCBI Taxonomy" id="13333"/>
    <lineage>
        <taxon>Eukaryota</taxon>
        <taxon>Viridiplantae</taxon>
        <taxon>Streptophyta</taxon>
        <taxon>Embryophyta</taxon>
        <taxon>Tracheophyta</taxon>
        <taxon>Spermatophyta</taxon>
        <taxon>Magnoliopsida</taxon>
        <taxon>Amborellales</taxon>
        <taxon>Amborellaceae</taxon>
        <taxon>Amborella</taxon>
    </lineage>
</organism>
<dbReference type="eggNOG" id="ENOG502RCII">
    <property type="taxonomic scope" value="Eukaryota"/>
</dbReference>
<evidence type="ECO:0000256" key="1">
    <source>
        <dbReference type="ARBA" id="ARBA00005711"/>
    </source>
</evidence>
<feature type="coiled-coil region" evidence="2">
    <location>
        <begin position="452"/>
        <end position="505"/>
    </location>
</feature>
<accession>W1NQJ7</accession>
<feature type="region of interest" description="Disordered" evidence="3">
    <location>
        <begin position="301"/>
        <end position="350"/>
    </location>
</feature>
<proteinExistence type="inferred from homology"/>
<feature type="compositionally biased region" description="Polar residues" evidence="3">
    <location>
        <begin position="303"/>
        <end position="333"/>
    </location>
</feature>
<evidence type="ECO:0000256" key="3">
    <source>
        <dbReference type="SAM" id="MobiDB-lite"/>
    </source>
</evidence>